<sequence>MRIRPIPKRLLIHSIEYEEFLKDGSFGEEFAPVETLTRVLVQPKTEIMRDSYQEEIQIDAIVFLDSVNTPNFKRLKEKSKVHFGEREWRVVACDALYTFDPAIPHHYEVKLR</sequence>
<proteinExistence type="predicted"/>
<dbReference type="EMBL" id="JBHTNU010000001">
    <property type="protein sequence ID" value="MFD1425501.1"/>
    <property type="molecule type" value="Genomic_DNA"/>
</dbReference>
<accession>A0ABW4C6B6</accession>
<reference evidence="2" key="1">
    <citation type="journal article" date="2019" name="Int. J. Syst. Evol. Microbiol.">
        <title>The Global Catalogue of Microorganisms (GCM) 10K type strain sequencing project: providing services to taxonomists for standard genome sequencing and annotation.</title>
        <authorList>
            <consortium name="The Broad Institute Genomics Platform"/>
            <consortium name="The Broad Institute Genome Sequencing Center for Infectious Disease"/>
            <person name="Wu L."/>
            <person name="Ma J."/>
        </authorList>
    </citation>
    <scope>NUCLEOTIDE SEQUENCE [LARGE SCALE GENOMIC DNA]</scope>
    <source>
        <strain evidence="2">S1</strain>
    </source>
</reference>
<protein>
    <submittedName>
        <fullName evidence="1">Minor capsid protein</fullName>
    </submittedName>
</protein>
<gene>
    <name evidence="1" type="ORF">ACFQ4Y_00955</name>
</gene>
<evidence type="ECO:0000313" key="1">
    <source>
        <dbReference type="EMBL" id="MFD1425501.1"/>
    </source>
</evidence>
<dbReference type="RefSeq" id="WP_380162295.1">
    <property type="nucleotide sequence ID" value="NZ_JBHTNU010000001.1"/>
</dbReference>
<name>A0ABW4C6B6_9BACL</name>
<comment type="caution">
    <text evidence="1">The sequence shown here is derived from an EMBL/GenBank/DDBJ whole genome shotgun (WGS) entry which is preliminary data.</text>
</comment>
<dbReference type="Proteomes" id="UP001597282">
    <property type="component" value="Unassembled WGS sequence"/>
</dbReference>
<dbReference type="Pfam" id="PF10665">
    <property type="entry name" value="Minor_capsid_1"/>
    <property type="match status" value="1"/>
</dbReference>
<evidence type="ECO:0000313" key="2">
    <source>
        <dbReference type="Proteomes" id="UP001597282"/>
    </source>
</evidence>
<dbReference type="InterPro" id="IPR019612">
    <property type="entry name" value="Minor_capsid_put"/>
</dbReference>
<organism evidence="1 2">
    <name type="scientific">Kroppenstedtia sanguinis</name>
    <dbReference type="NCBI Taxonomy" id="1380684"/>
    <lineage>
        <taxon>Bacteria</taxon>
        <taxon>Bacillati</taxon>
        <taxon>Bacillota</taxon>
        <taxon>Bacilli</taxon>
        <taxon>Bacillales</taxon>
        <taxon>Thermoactinomycetaceae</taxon>
        <taxon>Kroppenstedtia</taxon>
    </lineage>
</organism>
<keyword evidence="2" id="KW-1185">Reference proteome</keyword>